<keyword evidence="3" id="KW-0812">Transmembrane</keyword>
<dbReference type="InterPro" id="IPR001867">
    <property type="entry name" value="OmpR/PhoB-type_DNA-bd"/>
</dbReference>
<keyword evidence="1 2" id="KW-0238">DNA-binding</keyword>
<gene>
    <name evidence="5" type="ORF">ACFSAG_11855</name>
</gene>
<proteinExistence type="predicted"/>
<dbReference type="Proteomes" id="UP001597215">
    <property type="component" value="Unassembled WGS sequence"/>
</dbReference>
<feature type="transmembrane region" description="Helical" evidence="3">
    <location>
        <begin position="324"/>
        <end position="343"/>
    </location>
</feature>
<sequence length="353" mass="36271">MANDAFRFGDFLLHPENRLLARNGRPVELNSRYLDALHLLVRDAGALVTKDRFLDEVWQGIPVTDEALTQCIKMLRKALDDDAASPRFIETVPKHGYRFIAAVEFHPTEVPKTAASYTALQRFLVTGLAGTAGGAIAGVIGGLLYGFAAALGAASGGGALSALLVLWLLTMILATIGAAAVGFGIATADKWVQRDWIGPIIGGAAGGLAVGAFAKLLGVDAFNLLLGAAPVEFTGASEGAALGAATGLALAVARRHRGSASILSRLALPSLIGFGAGTAISLAGGKLLGGSLEALTQQFEAAGLRLAPLGAALGEAGFGPFSEALSAGLEGMLFCICLSSMIVHAERRWTAPR</sequence>
<dbReference type="Pfam" id="PF00486">
    <property type="entry name" value="Trans_reg_C"/>
    <property type="match status" value="1"/>
</dbReference>
<organism evidence="5 6">
    <name type="scientific">Sphingorhabdus buctiana</name>
    <dbReference type="NCBI Taxonomy" id="1508805"/>
    <lineage>
        <taxon>Bacteria</taxon>
        <taxon>Pseudomonadati</taxon>
        <taxon>Pseudomonadota</taxon>
        <taxon>Alphaproteobacteria</taxon>
        <taxon>Sphingomonadales</taxon>
        <taxon>Sphingomonadaceae</taxon>
        <taxon>Sphingorhabdus</taxon>
    </lineage>
</organism>
<keyword evidence="6" id="KW-1185">Reference proteome</keyword>
<keyword evidence="3" id="KW-0472">Membrane</keyword>
<keyword evidence="3" id="KW-1133">Transmembrane helix</keyword>
<feature type="transmembrane region" description="Helical" evidence="3">
    <location>
        <begin position="234"/>
        <end position="254"/>
    </location>
</feature>
<evidence type="ECO:0000256" key="1">
    <source>
        <dbReference type="ARBA" id="ARBA00023125"/>
    </source>
</evidence>
<comment type="caution">
    <text evidence="5">The sequence shown here is derived from an EMBL/GenBank/DDBJ whole genome shotgun (WGS) entry which is preliminary data.</text>
</comment>
<dbReference type="EMBL" id="JBHUEL010000010">
    <property type="protein sequence ID" value="MFD1767533.1"/>
    <property type="molecule type" value="Genomic_DNA"/>
</dbReference>
<dbReference type="InterPro" id="IPR016032">
    <property type="entry name" value="Sig_transdc_resp-reg_C-effctor"/>
</dbReference>
<feature type="DNA-binding region" description="OmpR/PhoB-type" evidence="2">
    <location>
        <begin position="3"/>
        <end position="101"/>
    </location>
</feature>
<dbReference type="Gene3D" id="1.10.10.10">
    <property type="entry name" value="Winged helix-like DNA-binding domain superfamily/Winged helix DNA-binding domain"/>
    <property type="match status" value="1"/>
</dbReference>
<feature type="transmembrane region" description="Helical" evidence="3">
    <location>
        <begin position="159"/>
        <end position="184"/>
    </location>
</feature>
<name>A0ABW4MGB5_9SPHN</name>
<dbReference type="SMART" id="SM00862">
    <property type="entry name" value="Trans_reg_C"/>
    <property type="match status" value="1"/>
</dbReference>
<evidence type="ECO:0000313" key="6">
    <source>
        <dbReference type="Proteomes" id="UP001597215"/>
    </source>
</evidence>
<feature type="transmembrane region" description="Helical" evidence="3">
    <location>
        <begin position="123"/>
        <end position="147"/>
    </location>
</feature>
<feature type="domain" description="OmpR/PhoB-type" evidence="4">
    <location>
        <begin position="3"/>
        <end position="101"/>
    </location>
</feature>
<dbReference type="CDD" id="cd00383">
    <property type="entry name" value="trans_reg_C"/>
    <property type="match status" value="1"/>
</dbReference>
<accession>A0ABW4MGB5</accession>
<evidence type="ECO:0000256" key="3">
    <source>
        <dbReference type="SAM" id="Phobius"/>
    </source>
</evidence>
<dbReference type="InterPro" id="IPR036388">
    <property type="entry name" value="WH-like_DNA-bd_sf"/>
</dbReference>
<feature type="transmembrane region" description="Helical" evidence="3">
    <location>
        <begin position="196"/>
        <end position="214"/>
    </location>
</feature>
<reference evidence="6" key="1">
    <citation type="journal article" date="2019" name="Int. J. Syst. Evol. Microbiol.">
        <title>The Global Catalogue of Microorganisms (GCM) 10K type strain sequencing project: providing services to taxonomists for standard genome sequencing and annotation.</title>
        <authorList>
            <consortium name="The Broad Institute Genomics Platform"/>
            <consortium name="The Broad Institute Genome Sequencing Center for Infectious Disease"/>
            <person name="Wu L."/>
            <person name="Ma J."/>
        </authorList>
    </citation>
    <scope>NUCLEOTIDE SEQUENCE [LARGE SCALE GENOMIC DNA]</scope>
    <source>
        <strain evidence="6">CGMCC 1.12449</strain>
    </source>
</reference>
<feature type="transmembrane region" description="Helical" evidence="3">
    <location>
        <begin position="266"/>
        <end position="285"/>
    </location>
</feature>
<protein>
    <submittedName>
        <fullName evidence="5">Transcriptional regulator</fullName>
    </submittedName>
</protein>
<evidence type="ECO:0000259" key="4">
    <source>
        <dbReference type="PROSITE" id="PS51755"/>
    </source>
</evidence>
<dbReference type="RefSeq" id="WP_381515016.1">
    <property type="nucleotide sequence ID" value="NZ_JBHUEL010000010.1"/>
</dbReference>
<evidence type="ECO:0000256" key="2">
    <source>
        <dbReference type="PROSITE-ProRule" id="PRU01091"/>
    </source>
</evidence>
<dbReference type="SUPFAM" id="SSF46894">
    <property type="entry name" value="C-terminal effector domain of the bipartite response regulators"/>
    <property type="match status" value="1"/>
</dbReference>
<evidence type="ECO:0000313" key="5">
    <source>
        <dbReference type="EMBL" id="MFD1767533.1"/>
    </source>
</evidence>
<dbReference type="PROSITE" id="PS51755">
    <property type="entry name" value="OMPR_PHOB"/>
    <property type="match status" value="1"/>
</dbReference>